<evidence type="ECO:0000256" key="1">
    <source>
        <dbReference type="ARBA" id="ARBA00010169"/>
    </source>
</evidence>
<comment type="similarity">
    <text evidence="1">Belongs to the CutA family.</text>
</comment>
<sequence length="54" mass="6220">VKEMVITVETDRQPFCHCRALVQKKLAACVNIIPNVVSVYEWKNEIQTDSEVLM</sequence>
<dbReference type="Proteomes" id="UP000001555">
    <property type="component" value="Unassembled WGS sequence"/>
</dbReference>
<name>B7PFK9_IXOSC</name>
<keyword evidence="4" id="KW-1185">Reference proteome</keyword>
<dbReference type="EMBL" id="ABJB010132634">
    <property type="status" value="NOT_ANNOTATED_CDS"/>
    <property type="molecule type" value="Genomic_DNA"/>
</dbReference>
<protein>
    <submittedName>
        <fullName evidence="2 3">Uncharacterized protein</fullName>
    </submittedName>
</protein>
<keyword evidence="5" id="KW-1267">Proteomics identification</keyword>
<dbReference type="Pfam" id="PF03091">
    <property type="entry name" value="CutA1"/>
    <property type="match status" value="1"/>
</dbReference>
<reference evidence="2 4" key="1">
    <citation type="submission" date="2008-03" db="EMBL/GenBank/DDBJ databases">
        <title>Annotation of Ixodes scapularis.</title>
        <authorList>
            <consortium name="Ixodes scapularis Genome Project Consortium"/>
            <person name="Caler E."/>
            <person name="Hannick L.I."/>
            <person name="Bidwell S."/>
            <person name="Joardar V."/>
            <person name="Thiagarajan M."/>
            <person name="Amedeo P."/>
            <person name="Galinsky K.J."/>
            <person name="Schobel S."/>
            <person name="Inman J."/>
            <person name="Hostetler J."/>
            <person name="Miller J."/>
            <person name="Hammond M."/>
            <person name="Megy K."/>
            <person name="Lawson D."/>
            <person name="Kodira C."/>
            <person name="Sutton G."/>
            <person name="Meyer J."/>
            <person name="Hill C.A."/>
            <person name="Birren B."/>
            <person name="Nene V."/>
            <person name="Collins F."/>
            <person name="Alarcon-Chaidez F."/>
            <person name="Wikel S."/>
            <person name="Strausberg R."/>
        </authorList>
    </citation>
    <scope>NUCLEOTIDE SEQUENCE [LARGE SCALE GENOMIC DNA]</scope>
    <source>
        <strain evidence="4">Wikel</strain>
        <strain evidence="2">Wikel colony</strain>
    </source>
</reference>
<gene>
    <name evidence="2" type="ORF">IscW_ISCW004767</name>
</gene>
<dbReference type="InParanoid" id="B7PFK9"/>
<proteinExistence type="evidence at protein level"/>
<evidence type="ECO:0000313" key="4">
    <source>
        <dbReference type="Proteomes" id="UP000001555"/>
    </source>
</evidence>
<dbReference type="EnsemblMetazoa" id="ISCW004767-RA">
    <property type="protein sequence ID" value="ISCW004767-PA"/>
    <property type="gene ID" value="ISCW004767"/>
</dbReference>
<dbReference type="InterPro" id="IPR011322">
    <property type="entry name" value="N-reg_PII-like_a/b"/>
</dbReference>
<feature type="non-terminal residue" evidence="2">
    <location>
        <position position="1"/>
    </location>
</feature>
<evidence type="ECO:0007829" key="5">
    <source>
        <dbReference type="PeptideAtlas" id="B7PFK9"/>
    </source>
</evidence>
<dbReference type="STRING" id="6945.B7PFK9"/>
<dbReference type="GO" id="GO:0010038">
    <property type="term" value="P:response to metal ion"/>
    <property type="evidence" value="ECO:0007669"/>
    <property type="project" value="InterPro"/>
</dbReference>
<dbReference type="HOGENOM" id="CLU_3056406_0_0_1"/>
<dbReference type="VEuPathDB" id="VectorBase:ISCI004767"/>
<evidence type="ECO:0000313" key="2">
    <source>
        <dbReference type="EMBL" id="EEC05381.1"/>
    </source>
</evidence>
<dbReference type="PaxDb" id="6945-B7PFK9"/>
<evidence type="ECO:0000313" key="3">
    <source>
        <dbReference type="EnsemblMetazoa" id="ISCW004767-PA"/>
    </source>
</evidence>
<dbReference type="AlphaFoldDB" id="B7PFK9"/>
<dbReference type="InterPro" id="IPR015867">
    <property type="entry name" value="N-reg_PII/ATP_PRibTrfase_C"/>
</dbReference>
<dbReference type="SUPFAM" id="SSF54913">
    <property type="entry name" value="GlnB-like"/>
    <property type="match status" value="1"/>
</dbReference>
<organism>
    <name type="scientific">Ixodes scapularis</name>
    <name type="common">Black-legged tick</name>
    <name type="synonym">Deer tick</name>
    <dbReference type="NCBI Taxonomy" id="6945"/>
    <lineage>
        <taxon>Eukaryota</taxon>
        <taxon>Metazoa</taxon>
        <taxon>Ecdysozoa</taxon>
        <taxon>Arthropoda</taxon>
        <taxon>Chelicerata</taxon>
        <taxon>Arachnida</taxon>
        <taxon>Acari</taxon>
        <taxon>Parasitiformes</taxon>
        <taxon>Ixodida</taxon>
        <taxon>Ixodoidea</taxon>
        <taxon>Ixodidae</taxon>
        <taxon>Ixodinae</taxon>
        <taxon>Ixodes</taxon>
    </lineage>
</organism>
<dbReference type="EMBL" id="DS703276">
    <property type="protein sequence ID" value="EEC05381.1"/>
    <property type="molecule type" value="Genomic_DNA"/>
</dbReference>
<dbReference type="VEuPathDB" id="VectorBase:ISCW004767"/>
<dbReference type="PANTHER" id="PTHR23419:SF8">
    <property type="entry name" value="FI09726P"/>
    <property type="match status" value="1"/>
</dbReference>
<dbReference type="Gene3D" id="3.30.70.120">
    <property type="match status" value="1"/>
</dbReference>
<dbReference type="InterPro" id="IPR004323">
    <property type="entry name" value="Ion_tolerance_CutA"/>
</dbReference>
<accession>B7PFK9</accession>
<reference evidence="3" key="2">
    <citation type="submission" date="2020-05" db="UniProtKB">
        <authorList>
            <consortium name="EnsemblMetazoa"/>
        </authorList>
    </citation>
    <scope>IDENTIFICATION</scope>
    <source>
        <strain evidence="3">wikel</strain>
    </source>
</reference>
<dbReference type="PANTHER" id="PTHR23419">
    <property type="entry name" value="DIVALENT CATION TOLERANCE CUTA-RELATED"/>
    <property type="match status" value="1"/>
</dbReference>
<feature type="non-terminal residue" evidence="2">
    <location>
        <position position="54"/>
    </location>
</feature>